<name>A0A6G1K3E1_9PLEO</name>
<evidence type="ECO:0000256" key="3">
    <source>
        <dbReference type="ARBA" id="ARBA00022989"/>
    </source>
</evidence>
<keyword evidence="3 6" id="KW-1133">Transmembrane helix</keyword>
<dbReference type="EMBL" id="MU005774">
    <property type="protein sequence ID" value="KAF2707032.1"/>
    <property type="molecule type" value="Genomic_DNA"/>
</dbReference>
<evidence type="ECO:0000256" key="2">
    <source>
        <dbReference type="ARBA" id="ARBA00022692"/>
    </source>
</evidence>
<protein>
    <recommendedName>
        <fullName evidence="7">Rhodopsin domain-containing protein</fullName>
    </recommendedName>
</protein>
<keyword evidence="4 6" id="KW-0472">Membrane</keyword>
<comment type="similarity">
    <text evidence="5">Belongs to the SAT4 family.</text>
</comment>
<dbReference type="InterPro" id="IPR052337">
    <property type="entry name" value="SAT4-like"/>
</dbReference>
<feature type="transmembrane region" description="Helical" evidence="6">
    <location>
        <begin position="152"/>
        <end position="175"/>
    </location>
</feature>
<sequence>AIIFSIFQMIGTHYGLGKHTGEMDQYQFPTLIKIVLASDTFYFLCNWAVKHALLVFYTSIARDTPFLISVYIMHFIAFAFGLSSILVVLFQCRPFNKTWRGTDVDGYCINLDAFFYYNAGVMLGTDVILYIMPVVFTWGLQLRRTQRVGLSCLFGLGGLVLIASAIRMHTVHLLITKPDFPWHFANAMICSVIENHVAIVVACAPSVKVVAMLFFPRFTSSLRSVVSK</sequence>
<feature type="transmembrane region" description="Helical" evidence="6">
    <location>
        <begin position="195"/>
        <end position="215"/>
    </location>
</feature>
<dbReference type="OrthoDB" id="5413793at2759"/>
<accession>A0A6G1K3E1</accession>
<dbReference type="Proteomes" id="UP000799428">
    <property type="component" value="Unassembled WGS sequence"/>
</dbReference>
<feature type="transmembrane region" description="Helical" evidence="6">
    <location>
        <begin position="115"/>
        <end position="140"/>
    </location>
</feature>
<proteinExistence type="inferred from homology"/>
<evidence type="ECO:0000256" key="6">
    <source>
        <dbReference type="SAM" id="Phobius"/>
    </source>
</evidence>
<evidence type="ECO:0000256" key="1">
    <source>
        <dbReference type="ARBA" id="ARBA00004141"/>
    </source>
</evidence>
<evidence type="ECO:0000313" key="8">
    <source>
        <dbReference type="EMBL" id="KAF2707032.1"/>
    </source>
</evidence>
<dbReference type="Pfam" id="PF20684">
    <property type="entry name" value="Fung_rhodopsin"/>
    <property type="match status" value="1"/>
</dbReference>
<evidence type="ECO:0000259" key="7">
    <source>
        <dbReference type="Pfam" id="PF20684"/>
    </source>
</evidence>
<keyword evidence="2 6" id="KW-0812">Transmembrane</keyword>
<dbReference type="AlphaFoldDB" id="A0A6G1K3E1"/>
<organism evidence="8 9">
    <name type="scientific">Pleomassaria siparia CBS 279.74</name>
    <dbReference type="NCBI Taxonomy" id="1314801"/>
    <lineage>
        <taxon>Eukaryota</taxon>
        <taxon>Fungi</taxon>
        <taxon>Dikarya</taxon>
        <taxon>Ascomycota</taxon>
        <taxon>Pezizomycotina</taxon>
        <taxon>Dothideomycetes</taxon>
        <taxon>Pleosporomycetidae</taxon>
        <taxon>Pleosporales</taxon>
        <taxon>Pleomassariaceae</taxon>
        <taxon>Pleomassaria</taxon>
    </lineage>
</organism>
<dbReference type="InterPro" id="IPR049326">
    <property type="entry name" value="Rhodopsin_dom_fungi"/>
</dbReference>
<feature type="non-terminal residue" evidence="8">
    <location>
        <position position="1"/>
    </location>
</feature>
<dbReference type="GO" id="GO:0016020">
    <property type="term" value="C:membrane"/>
    <property type="evidence" value="ECO:0007669"/>
    <property type="project" value="UniProtKB-SubCell"/>
</dbReference>
<feature type="domain" description="Rhodopsin" evidence="7">
    <location>
        <begin position="2"/>
        <end position="209"/>
    </location>
</feature>
<feature type="non-terminal residue" evidence="8">
    <location>
        <position position="228"/>
    </location>
</feature>
<evidence type="ECO:0000256" key="4">
    <source>
        <dbReference type="ARBA" id="ARBA00023136"/>
    </source>
</evidence>
<keyword evidence="9" id="KW-1185">Reference proteome</keyword>
<dbReference type="PANTHER" id="PTHR33048:SF131">
    <property type="entry name" value="INTEGRAL MEMBRANE PROTEIN"/>
    <property type="match status" value="1"/>
</dbReference>
<dbReference type="PANTHER" id="PTHR33048">
    <property type="entry name" value="PTH11-LIKE INTEGRAL MEMBRANE PROTEIN (AFU_ORTHOLOGUE AFUA_5G11245)"/>
    <property type="match status" value="1"/>
</dbReference>
<gene>
    <name evidence="8" type="ORF">K504DRAFT_354623</name>
</gene>
<evidence type="ECO:0000313" key="9">
    <source>
        <dbReference type="Proteomes" id="UP000799428"/>
    </source>
</evidence>
<reference evidence="8" key="1">
    <citation type="journal article" date="2020" name="Stud. Mycol.">
        <title>101 Dothideomycetes genomes: a test case for predicting lifestyles and emergence of pathogens.</title>
        <authorList>
            <person name="Haridas S."/>
            <person name="Albert R."/>
            <person name="Binder M."/>
            <person name="Bloem J."/>
            <person name="Labutti K."/>
            <person name="Salamov A."/>
            <person name="Andreopoulos B."/>
            <person name="Baker S."/>
            <person name="Barry K."/>
            <person name="Bills G."/>
            <person name="Bluhm B."/>
            <person name="Cannon C."/>
            <person name="Castanera R."/>
            <person name="Culley D."/>
            <person name="Daum C."/>
            <person name="Ezra D."/>
            <person name="Gonzalez J."/>
            <person name="Henrissat B."/>
            <person name="Kuo A."/>
            <person name="Liang C."/>
            <person name="Lipzen A."/>
            <person name="Lutzoni F."/>
            <person name="Magnuson J."/>
            <person name="Mondo S."/>
            <person name="Nolan M."/>
            <person name="Ohm R."/>
            <person name="Pangilinan J."/>
            <person name="Park H.-J."/>
            <person name="Ramirez L."/>
            <person name="Alfaro M."/>
            <person name="Sun H."/>
            <person name="Tritt A."/>
            <person name="Yoshinaga Y."/>
            <person name="Zwiers L.-H."/>
            <person name="Turgeon B."/>
            <person name="Goodwin S."/>
            <person name="Spatafora J."/>
            <person name="Crous P."/>
            <person name="Grigoriev I."/>
        </authorList>
    </citation>
    <scope>NUCLEOTIDE SEQUENCE</scope>
    <source>
        <strain evidence="8">CBS 279.74</strain>
    </source>
</reference>
<comment type="subcellular location">
    <subcellularLocation>
        <location evidence="1">Membrane</location>
        <topology evidence="1">Multi-pass membrane protein</topology>
    </subcellularLocation>
</comment>
<feature type="transmembrane region" description="Helical" evidence="6">
    <location>
        <begin position="66"/>
        <end position="90"/>
    </location>
</feature>
<evidence type="ECO:0000256" key="5">
    <source>
        <dbReference type="ARBA" id="ARBA00038359"/>
    </source>
</evidence>